<dbReference type="Gene3D" id="3.90.420.10">
    <property type="entry name" value="Oxidoreductase, molybdopterin-binding domain"/>
    <property type="match status" value="1"/>
</dbReference>
<dbReference type="SUPFAM" id="SSF55856">
    <property type="entry name" value="Cytochrome b5-like heme/steroid binding domain"/>
    <property type="match status" value="1"/>
</dbReference>
<dbReference type="Gene3D" id="2.60.40.650">
    <property type="match status" value="1"/>
</dbReference>
<evidence type="ECO:0000256" key="2">
    <source>
        <dbReference type="ARBA" id="ARBA00001971"/>
    </source>
</evidence>
<evidence type="ECO:0000256" key="4">
    <source>
        <dbReference type="ARBA" id="ARBA00003838"/>
    </source>
</evidence>
<dbReference type="PRINTS" id="PR00407">
    <property type="entry name" value="EUMOPTERIN"/>
</dbReference>
<dbReference type="GO" id="GO:0042128">
    <property type="term" value="P:nitrate assimilation"/>
    <property type="evidence" value="ECO:0007669"/>
    <property type="project" value="UniProtKB-KW"/>
</dbReference>
<feature type="domain" description="Cytochrome b5 heme-binding" evidence="17">
    <location>
        <begin position="637"/>
        <end position="715"/>
    </location>
</feature>
<evidence type="ECO:0000256" key="5">
    <source>
        <dbReference type="ARBA" id="ARBA00006253"/>
    </source>
</evidence>
<dbReference type="InterPro" id="IPR039261">
    <property type="entry name" value="FNR_nucleotide-bd"/>
</dbReference>
<evidence type="ECO:0000256" key="7">
    <source>
        <dbReference type="ARBA" id="ARBA00012673"/>
    </source>
</evidence>
<keyword evidence="13" id="KW-0560">Oxidoreductase</keyword>
<dbReference type="GO" id="GO:0008482">
    <property type="term" value="F:sulfite oxidase activity"/>
    <property type="evidence" value="ECO:0007669"/>
    <property type="project" value="TreeGrafter"/>
</dbReference>
<evidence type="ECO:0000259" key="18">
    <source>
        <dbReference type="PROSITE" id="PS51384"/>
    </source>
</evidence>
<dbReference type="InterPro" id="IPR017927">
    <property type="entry name" value="FAD-bd_FR_type"/>
</dbReference>
<dbReference type="GO" id="GO:0043546">
    <property type="term" value="F:molybdopterin cofactor binding"/>
    <property type="evidence" value="ECO:0007669"/>
    <property type="project" value="TreeGrafter"/>
</dbReference>
<comment type="catalytic activity">
    <reaction evidence="15">
        <text>nitrite + NADP(+) + H2O = nitrate + NADPH + H(+)</text>
        <dbReference type="Rhea" id="RHEA:19061"/>
        <dbReference type="ChEBI" id="CHEBI:15377"/>
        <dbReference type="ChEBI" id="CHEBI:15378"/>
        <dbReference type="ChEBI" id="CHEBI:16301"/>
        <dbReference type="ChEBI" id="CHEBI:17632"/>
        <dbReference type="ChEBI" id="CHEBI:57783"/>
        <dbReference type="ChEBI" id="CHEBI:58349"/>
        <dbReference type="EC" id="1.7.1.3"/>
    </reaction>
</comment>
<dbReference type="InterPro" id="IPR036400">
    <property type="entry name" value="Cyt_B5-like_heme/steroid_sf"/>
</dbReference>
<evidence type="ECO:0000256" key="8">
    <source>
        <dbReference type="ARBA" id="ARBA00015499"/>
    </source>
</evidence>
<dbReference type="InterPro" id="IPR008335">
    <property type="entry name" value="Mopterin_OxRdtase_euk"/>
</dbReference>
<dbReference type="SUPFAM" id="SSF63380">
    <property type="entry name" value="Riboflavin synthase domain-like"/>
    <property type="match status" value="1"/>
</dbReference>
<evidence type="ECO:0000256" key="16">
    <source>
        <dbReference type="SAM" id="MobiDB-lite"/>
    </source>
</evidence>
<dbReference type="Pfam" id="PF00970">
    <property type="entry name" value="FAD_binding_6"/>
    <property type="match status" value="2"/>
</dbReference>
<dbReference type="SUPFAM" id="SSF81296">
    <property type="entry name" value="E set domains"/>
    <property type="match status" value="1"/>
</dbReference>
<evidence type="ECO:0000256" key="14">
    <source>
        <dbReference type="ARBA" id="ARBA00023063"/>
    </source>
</evidence>
<dbReference type="InterPro" id="IPR001199">
    <property type="entry name" value="Cyt_B5-like_heme/steroid-bd"/>
</dbReference>
<gene>
    <name evidence="19" type="ORF">FOVG_19802</name>
</gene>
<keyword evidence="9" id="KW-0500">Molybdenum</keyword>
<accession>W9N786</accession>
<dbReference type="InterPro" id="IPR036374">
    <property type="entry name" value="OxRdtase_Mopterin-bd_sf"/>
</dbReference>
<proteinExistence type="inferred from homology"/>
<dbReference type="Gene3D" id="3.10.120.10">
    <property type="entry name" value="Cytochrome b5-like heme/steroid binding domain"/>
    <property type="match status" value="1"/>
</dbReference>
<dbReference type="InterPro" id="IPR017938">
    <property type="entry name" value="Riboflavin_synthase-like_b-brl"/>
</dbReference>
<dbReference type="PROSITE" id="PS51384">
    <property type="entry name" value="FAD_FR"/>
    <property type="match status" value="1"/>
</dbReference>
<feature type="region of interest" description="Disordered" evidence="16">
    <location>
        <begin position="182"/>
        <end position="202"/>
    </location>
</feature>
<name>W9N786_FUSOX</name>
<dbReference type="Pfam" id="PF00173">
    <property type="entry name" value="Cyt-b5"/>
    <property type="match status" value="1"/>
</dbReference>
<evidence type="ECO:0000256" key="13">
    <source>
        <dbReference type="ARBA" id="ARBA00023002"/>
    </source>
</evidence>
<evidence type="ECO:0000256" key="15">
    <source>
        <dbReference type="ARBA" id="ARBA00049155"/>
    </source>
</evidence>
<dbReference type="SUPFAM" id="SSF52343">
    <property type="entry name" value="Ferredoxin reductase-like, C-terminal NADP-linked domain"/>
    <property type="match status" value="1"/>
</dbReference>
<evidence type="ECO:0000256" key="1">
    <source>
        <dbReference type="ARBA" id="ARBA00001924"/>
    </source>
</evidence>
<evidence type="ECO:0000313" key="19">
    <source>
        <dbReference type="EMBL" id="EXA28603.1"/>
    </source>
</evidence>
<feature type="region of interest" description="Disordered" evidence="16">
    <location>
        <begin position="127"/>
        <end position="156"/>
    </location>
</feature>
<keyword evidence="12" id="KW-0274">FAD</keyword>
<evidence type="ECO:0000256" key="9">
    <source>
        <dbReference type="ARBA" id="ARBA00022505"/>
    </source>
</evidence>
<comment type="subunit">
    <text evidence="6">Homodimer.</text>
</comment>
<evidence type="ECO:0000256" key="10">
    <source>
        <dbReference type="ARBA" id="ARBA00022630"/>
    </source>
</evidence>
<feature type="domain" description="FAD-binding FR-type" evidence="18">
    <location>
        <begin position="748"/>
        <end position="881"/>
    </location>
</feature>
<reference evidence="19" key="1">
    <citation type="submission" date="2011-10" db="EMBL/GenBank/DDBJ databases">
        <title>The Genome Sequence of Fusarium oxysporum HDV247.</title>
        <authorList>
            <consortium name="The Broad Institute Genome Sequencing Platform"/>
            <person name="Ma L.-J."/>
            <person name="Gale L.R."/>
            <person name="Schwartz D.C."/>
            <person name="Zhou S."/>
            <person name="Corby-Kistler H."/>
            <person name="Young S.K."/>
            <person name="Zeng Q."/>
            <person name="Gargeya S."/>
            <person name="Fitzgerald M."/>
            <person name="Haas B."/>
            <person name="Abouelleil A."/>
            <person name="Alvarado L."/>
            <person name="Arachchi H.M."/>
            <person name="Berlin A."/>
            <person name="Brown A."/>
            <person name="Chapman S.B."/>
            <person name="Chen Z."/>
            <person name="Dunbar C."/>
            <person name="Freedman E."/>
            <person name="Gearin G."/>
            <person name="Goldberg J."/>
            <person name="Griggs A."/>
            <person name="Gujja S."/>
            <person name="Heiman D."/>
            <person name="Howarth C."/>
            <person name="Larson L."/>
            <person name="Lui A."/>
            <person name="MacDonald P.J.P."/>
            <person name="Montmayeur A."/>
            <person name="Murphy C."/>
            <person name="Neiman D."/>
            <person name="Pearson M."/>
            <person name="Priest M."/>
            <person name="Roberts A."/>
            <person name="Saif S."/>
            <person name="Shea T."/>
            <person name="Shenoy N."/>
            <person name="Sisk P."/>
            <person name="Stolte C."/>
            <person name="Sykes S."/>
            <person name="Wortman J."/>
            <person name="Nusbaum C."/>
            <person name="Birren B."/>
        </authorList>
    </citation>
    <scope>NUCLEOTIDE SEQUENCE [LARGE SCALE GENOMIC DNA]</scope>
    <source>
        <strain evidence="19">HDV247</strain>
    </source>
</reference>
<dbReference type="PANTHER" id="PTHR19372">
    <property type="entry name" value="SULFITE REDUCTASE"/>
    <property type="match status" value="1"/>
</dbReference>
<dbReference type="InterPro" id="IPR000572">
    <property type="entry name" value="OxRdtase_Mopterin-bd_dom"/>
</dbReference>
<keyword evidence="10" id="KW-0285">Flavoprotein</keyword>
<dbReference type="InterPro" id="IPR005066">
    <property type="entry name" value="MoCF_OxRdtse_dimer"/>
</dbReference>
<dbReference type="InterPro" id="IPR008333">
    <property type="entry name" value="Cbr1-like_FAD-bd_dom"/>
</dbReference>
<dbReference type="InterPro" id="IPR001433">
    <property type="entry name" value="OxRdtase_FAD/NAD-bd"/>
</dbReference>
<keyword evidence="14" id="KW-0534">Nitrate assimilation</keyword>
<dbReference type="Pfam" id="PF03404">
    <property type="entry name" value="Mo-co_dimer"/>
    <property type="match status" value="1"/>
</dbReference>
<dbReference type="SMART" id="SM01117">
    <property type="entry name" value="Cyt-b5"/>
    <property type="match status" value="1"/>
</dbReference>
<organism evidence="19">
    <name type="scientific">Fusarium oxysporum f. sp. pisi HDV247</name>
    <dbReference type="NCBI Taxonomy" id="1080344"/>
    <lineage>
        <taxon>Eukaryota</taxon>
        <taxon>Fungi</taxon>
        <taxon>Dikarya</taxon>
        <taxon>Ascomycota</taxon>
        <taxon>Pezizomycotina</taxon>
        <taxon>Sordariomycetes</taxon>
        <taxon>Hypocreomycetidae</taxon>
        <taxon>Hypocreales</taxon>
        <taxon>Nectriaceae</taxon>
        <taxon>Fusarium</taxon>
        <taxon>Fusarium oxysporum species complex</taxon>
    </lineage>
</organism>
<dbReference type="EMBL" id="JH651208">
    <property type="protein sequence ID" value="EXA28603.1"/>
    <property type="molecule type" value="Genomic_DNA"/>
</dbReference>
<dbReference type="EC" id="1.7.1.3" evidence="7"/>
<keyword evidence="11" id="KW-0479">Metal-binding</keyword>
<reference evidence="19" key="2">
    <citation type="submission" date="2012-05" db="EMBL/GenBank/DDBJ databases">
        <title>Annotation of the Genome Sequence of Fusarium oxysporum HDV247.</title>
        <authorList>
            <consortium name="The Broad Institute Genomics Platform"/>
            <person name="Ma L.-J."/>
            <person name="Corby-Kistler H."/>
            <person name="Broz K."/>
            <person name="Gale L.R."/>
            <person name="Jonkers W."/>
            <person name="O'Donnell K."/>
            <person name="Ploetz R."/>
            <person name="Steinberg C."/>
            <person name="Schwartz D.C."/>
            <person name="VanEtten H."/>
            <person name="Zhou S."/>
            <person name="Young S.K."/>
            <person name="Zeng Q."/>
            <person name="Gargeya S."/>
            <person name="Fitzgerald M."/>
            <person name="Abouelleil A."/>
            <person name="Alvarado L."/>
            <person name="Chapman S.B."/>
            <person name="Gainer-Dewar J."/>
            <person name="Goldberg J."/>
            <person name="Griggs A."/>
            <person name="Gujja S."/>
            <person name="Hansen M."/>
            <person name="Howarth C."/>
            <person name="Imamovic A."/>
            <person name="Ireland A."/>
            <person name="Larimer J."/>
            <person name="McCowan C."/>
            <person name="Murphy C."/>
            <person name="Pearson M."/>
            <person name="Poon T.W."/>
            <person name="Priest M."/>
            <person name="Roberts A."/>
            <person name="Saif S."/>
            <person name="Shea T."/>
            <person name="Sykes S."/>
            <person name="Wortman J."/>
            <person name="Nusbaum C."/>
            <person name="Birren B."/>
        </authorList>
    </citation>
    <scope>NUCLEOTIDE SEQUENCE</scope>
    <source>
        <strain evidence="19">HDV247</strain>
    </source>
</reference>
<dbReference type="GO" id="GO:0050464">
    <property type="term" value="F:nitrate reductase (NADPH) activity"/>
    <property type="evidence" value="ECO:0007669"/>
    <property type="project" value="UniProtKB-EC"/>
</dbReference>
<dbReference type="Pfam" id="PF00174">
    <property type="entry name" value="Oxidored_molyb"/>
    <property type="match status" value="1"/>
</dbReference>
<evidence type="ECO:0000259" key="17">
    <source>
        <dbReference type="PROSITE" id="PS50255"/>
    </source>
</evidence>
<dbReference type="InterPro" id="IPR014756">
    <property type="entry name" value="Ig_E-set"/>
</dbReference>
<dbReference type="GO" id="GO:0030151">
    <property type="term" value="F:molybdenum ion binding"/>
    <property type="evidence" value="ECO:0007669"/>
    <property type="project" value="InterPro"/>
</dbReference>
<dbReference type="PROSITE" id="PS50255">
    <property type="entry name" value="CYTOCHROME_B5_2"/>
    <property type="match status" value="1"/>
</dbReference>
<dbReference type="GO" id="GO:0006790">
    <property type="term" value="P:sulfur compound metabolic process"/>
    <property type="evidence" value="ECO:0007669"/>
    <property type="project" value="TreeGrafter"/>
</dbReference>
<dbReference type="PANTHER" id="PTHR19372:SF7">
    <property type="entry name" value="SULFITE OXIDASE, MITOCHONDRIAL"/>
    <property type="match status" value="1"/>
</dbReference>
<dbReference type="Proteomes" id="UP000030751">
    <property type="component" value="Unassembled WGS sequence"/>
</dbReference>
<protein>
    <recommendedName>
        <fullName evidence="8">Nitrate reductase [NADPH]</fullName>
        <ecNumber evidence="7">1.7.1.3</ecNumber>
    </recommendedName>
</protein>
<dbReference type="Gene3D" id="3.40.50.80">
    <property type="entry name" value="Nucleotide-binding domain of ferredoxin-NADP reductase (FNR) module"/>
    <property type="match status" value="1"/>
</dbReference>
<dbReference type="AlphaFoldDB" id="W9N786"/>
<dbReference type="Pfam" id="PF00175">
    <property type="entry name" value="NAD_binding_1"/>
    <property type="match status" value="1"/>
</dbReference>
<dbReference type="CDD" id="cd06183">
    <property type="entry name" value="cyt_b5_reduct_like"/>
    <property type="match status" value="1"/>
</dbReference>
<evidence type="ECO:0000256" key="12">
    <source>
        <dbReference type="ARBA" id="ARBA00022827"/>
    </source>
</evidence>
<comment type="similarity">
    <text evidence="5">Belongs to the nitrate reductase family.</text>
</comment>
<dbReference type="Gene3D" id="2.40.30.10">
    <property type="entry name" value="Translation factors"/>
    <property type="match status" value="1"/>
</dbReference>
<sequence>MPPQGWVVKVKHHPGASLEEVQGEPEWEAGHNHHVGLKNQEGRRPGYAGEEFGLEELDGDIRDAREKFHRLQEKATKDELVNFRDIVQGIKDFHLIHPEKRSIGWRHMLECTEDWVKYGQDWPANAKKKEEAHVGQREQREEMNYGSTQDEGEQGKNDEYNAEQTALLKQLQDERDYIASLEVNDGNGRSPQRNNRSDIAIDQADQFTPDNWFPRRRDLIRLTGKSPLNAEPPLTLLLEAGLITPNDLHYVRNHGPVPHLLWEFHEIDIDNGKLVVSMDNLKEDFNSINIPIAMACDGNRRGELNMVKRSKGFNWGPAAVGCAYWKGPLVRDILVRAGVSEAPKDRTKRYWVNFQGADDLSEGKYETSIPFEYAMDPANDVILAFEMNDEPLPPDHGYPVRLMIPGYVGGRNVKWLSKIWISDAENDSYYHIWDNRVVPGFVRDIDDEFAETMFRHPNTACNEQNLNSVIVRPAGQERIAVSEMRKGGAYRIMGYAYDGGGHLVERVEVSLDEGDTWIYCARAFPLAPIRHGNKFWTWLHWHVDVPLIRLLNAKSIVVRCFNVFKNTQPQMPNWNLMGMMNNGWYRVTAEIVNLDSCNEPHVLFRHPVEPAGPGGWMKPSVENEMEDVKRESMVAPQKQFTREEIEKHDKEYDCWIVVRGNVYDATSVLSWHPGGMAPVMGHAGRVHQETTNEFESIHDDFAHFKLKECLIGTVTDKAKSFIKENAEKAAKERAERNCTGKVVALRKRFWMPAKLIDRHPISEDTRFYTFELPEGKKVLGLGTCQHVELGFHLKDRMVTRPYTPVRPILPPQHEKNRRPHDNITGGKFHDLHDGTGTFDLIIKTYFPSQDQPGGAMSNILDTIPLGEEVEMRGPLGNIVYHGSGSFTIDSESFSFNRISLVLGGSGITPGYALLAHIMLTRSTDRTPIRVLDANKSQSDILLRSEMEAFEQDSEGQLQVAHVLNDAGEDWAGERGLVTADMLRKYLFEPGEGSVVFLCGPPALIKKTVLPALTGKYP</sequence>
<comment type="function">
    <text evidence="4">Nitrate reductase is a key enzyme involved in the first step of nitrate assimilation in plants, fungi and bacteria.</text>
</comment>
<evidence type="ECO:0000256" key="3">
    <source>
        <dbReference type="ARBA" id="ARBA00001974"/>
    </source>
</evidence>
<comment type="cofactor">
    <cofactor evidence="1">
        <name>Mo-molybdopterin</name>
        <dbReference type="ChEBI" id="CHEBI:71302"/>
    </cofactor>
</comment>
<evidence type="ECO:0000256" key="11">
    <source>
        <dbReference type="ARBA" id="ARBA00022723"/>
    </source>
</evidence>
<comment type="cofactor">
    <cofactor evidence="2">
        <name>heme</name>
        <dbReference type="ChEBI" id="CHEBI:30413"/>
    </cofactor>
</comment>
<dbReference type="GO" id="GO:0020037">
    <property type="term" value="F:heme binding"/>
    <property type="evidence" value="ECO:0007669"/>
    <property type="project" value="TreeGrafter"/>
</dbReference>
<dbReference type="PRINTS" id="PR00406">
    <property type="entry name" value="CYTB5RDTASE"/>
</dbReference>
<evidence type="ECO:0000256" key="6">
    <source>
        <dbReference type="ARBA" id="ARBA00011738"/>
    </source>
</evidence>
<dbReference type="SUPFAM" id="SSF56524">
    <property type="entry name" value="Oxidoreductase molybdopterin-binding domain"/>
    <property type="match status" value="1"/>
</dbReference>
<comment type="cofactor">
    <cofactor evidence="3">
        <name>FAD</name>
        <dbReference type="ChEBI" id="CHEBI:57692"/>
    </cofactor>
</comment>
<feature type="compositionally biased region" description="Basic and acidic residues" evidence="16">
    <location>
        <begin position="127"/>
        <end position="143"/>
    </location>
</feature>